<protein>
    <recommendedName>
        <fullName evidence="7">SAC domain-containing protein</fullName>
    </recommendedName>
</protein>
<dbReference type="InterPro" id="IPR043573">
    <property type="entry name" value="Fig4-like"/>
</dbReference>
<evidence type="ECO:0000256" key="4">
    <source>
        <dbReference type="ARBA" id="ARBA00023136"/>
    </source>
</evidence>
<evidence type="ECO:0000256" key="5">
    <source>
        <dbReference type="ARBA" id="ARBA00023337"/>
    </source>
</evidence>
<organism evidence="8 9">
    <name type="scientific">Solanum commersonii</name>
    <name type="common">Commerson's wild potato</name>
    <name type="synonym">Commerson's nightshade</name>
    <dbReference type="NCBI Taxonomy" id="4109"/>
    <lineage>
        <taxon>Eukaryota</taxon>
        <taxon>Viridiplantae</taxon>
        <taxon>Streptophyta</taxon>
        <taxon>Embryophyta</taxon>
        <taxon>Tracheophyta</taxon>
        <taxon>Spermatophyta</taxon>
        <taxon>Magnoliopsida</taxon>
        <taxon>eudicotyledons</taxon>
        <taxon>Gunneridae</taxon>
        <taxon>Pentapetalae</taxon>
        <taxon>asterids</taxon>
        <taxon>lamiids</taxon>
        <taxon>Solanales</taxon>
        <taxon>Solanaceae</taxon>
        <taxon>Solanoideae</taxon>
        <taxon>Solaneae</taxon>
        <taxon>Solanum</taxon>
    </lineage>
</organism>
<accession>A0A9J5Y5T5</accession>
<proteinExistence type="predicted"/>
<dbReference type="PANTHER" id="PTHR45738">
    <property type="entry name" value="POLYPHOSPHOINOSITIDE PHOSPHATASE"/>
    <property type="match status" value="1"/>
</dbReference>
<evidence type="ECO:0000256" key="1">
    <source>
        <dbReference type="ARBA" id="ARBA00004148"/>
    </source>
</evidence>
<dbReference type="PROSITE" id="PS50275">
    <property type="entry name" value="SAC"/>
    <property type="match status" value="1"/>
</dbReference>
<name>A0A9J5Y5T5_SOLCO</name>
<dbReference type="GO" id="GO:0046856">
    <property type="term" value="P:phosphatidylinositol dephosphorylation"/>
    <property type="evidence" value="ECO:0007669"/>
    <property type="project" value="InterPro"/>
</dbReference>
<dbReference type="GO" id="GO:0043813">
    <property type="term" value="F:phosphatidylinositol-3,5-bisphosphate 5-phosphatase activity"/>
    <property type="evidence" value="ECO:0007669"/>
    <property type="project" value="InterPro"/>
</dbReference>
<keyword evidence="3" id="KW-0378">Hydrolase</keyword>
<evidence type="ECO:0000259" key="7">
    <source>
        <dbReference type="PROSITE" id="PS50275"/>
    </source>
</evidence>
<reference evidence="8 9" key="1">
    <citation type="submission" date="2020-09" db="EMBL/GenBank/DDBJ databases">
        <title>De no assembly of potato wild relative species, Solanum commersonii.</title>
        <authorList>
            <person name="Cho K."/>
        </authorList>
    </citation>
    <scope>NUCLEOTIDE SEQUENCE [LARGE SCALE GENOMIC DNA]</scope>
    <source>
        <strain evidence="8">LZ3.2</strain>
        <tissue evidence="8">Leaf</tissue>
    </source>
</reference>
<dbReference type="OrthoDB" id="1727939at2759"/>
<evidence type="ECO:0000256" key="3">
    <source>
        <dbReference type="ARBA" id="ARBA00022801"/>
    </source>
</evidence>
<evidence type="ECO:0000256" key="2">
    <source>
        <dbReference type="ARBA" id="ARBA00022554"/>
    </source>
</evidence>
<comment type="catalytic activity">
    <reaction evidence="5">
        <text>a 1,2-diacyl-sn-glycero-3-phospho-(1D-myo-inositol-3,5-bisphosphate) + H2O = a 1,2-diacyl-sn-glycero-3-phospho-(1D-myo-inositol-3-phosphate) + phosphate</text>
        <dbReference type="Rhea" id="RHEA:32955"/>
        <dbReference type="ChEBI" id="CHEBI:15377"/>
        <dbReference type="ChEBI" id="CHEBI:43474"/>
        <dbReference type="ChEBI" id="CHEBI:57923"/>
        <dbReference type="ChEBI" id="CHEBI:58088"/>
    </reaction>
</comment>
<evidence type="ECO:0000313" key="9">
    <source>
        <dbReference type="Proteomes" id="UP000824120"/>
    </source>
</evidence>
<keyword evidence="4" id="KW-0472">Membrane</keyword>
<evidence type="ECO:0000313" key="8">
    <source>
        <dbReference type="EMBL" id="KAG5594580.1"/>
    </source>
</evidence>
<keyword evidence="2" id="KW-0926">Vacuole</keyword>
<dbReference type="PANTHER" id="PTHR45738:SF25">
    <property type="entry name" value="PHOSPHOINOSITIDE PHOSPHATASE SAC3-RELATED"/>
    <property type="match status" value="1"/>
</dbReference>
<gene>
    <name evidence="8" type="ORF">H5410_035812</name>
</gene>
<evidence type="ECO:0000256" key="6">
    <source>
        <dbReference type="ARBA" id="ARBA00023464"/>
    </source>
</evidence>
<dbReference type="GO" id="GO:0005774">
    <property type="term" value="C:vacuolar membrane"/>
    <property type="evidence" value="ECO:0007669"/>
    <property type="project" value="UniProtKB-SubCell"/>
</dbReference>
<dbReference type="Proteomes" id="UP000824120">
    <property type="component" value="Chromosome 7"/>
</dbReference>
<dbReference type="InterPro" id="IPR002013">
    <property type="entry name" value="SAC_dom"/>
</dbReference>
<dbReference type="AlphaFoldDB" id="A0A9J5Y5T5"/>
<dbReference type="EMBL" id="JACXVP010000007">
    <property type="protein sequence ID" value="KAG5594580.1"/>
    <property type="molecule type" value="Genomic_DNA"/>
</dbReference>
<comment type="subcellular location">
    <subcellularLocation>
        <location evidence="1">Vacuole membrane</location>
        <topology evidence="1">Peripheral membrane protein</topology>
    </subcellularLocation>
</comment>
<dbReference type="Pfam" id="PF02383">
    <property type="entry name" value="Syja_N"/>
    <property type="match status" value="1"/>
</dbReference>
<feature type="domain" description="SAC" evidence="7">
    <location>
        <begin position="12"/>
        <end position="112"/>
    </location>
</feature>
<keyword evidence="9" id="KW-1185">Reference proteome</keyword>
<comment type="caution">
    <text evidence="8">The sequence shown here is derived from an EMBL/GenBank/DDBJ whole genome shotgun (WGS) entry which is preliminary data.</text>
</comment>
<comment type="subunit">
    <text evidence="6">Component of the PI(3,5)P2 regulatory complex at least composed of ATG18, SAC/FIG4, FAB1 and VAC14.</text>
</comment>
<sequence length="185" mass="21840">MPSFCLLYRKLLCMVDLTKDFFFSYSYHVMRSLQKNMCDNDTGPDLYDSMFVWNEYMTRGTRNLLHNTIWTVALVYGFFKQVIYLETLSLSGRDFKLTLIARRSRHYAGTRLSACIHAEHCPFGQYLVEVERKYFKASAVFGYKIHLDERTRKAMNRLEEIDHGRLHEQEDSIVTAERDSLFSVS</sequence>